<reference evidence="1" key="2">
    <citation type="journal article" date="2021" name="PeerJ">
        <title>Extensive microbial diversity within the chicken gut microbiome revealed by metagenomics and culture.</title>
        <authorList>
            <person name="Gilroy R."/>
            <person name="Ravi A."/>
            <person name="Getino M."/>
            <person name="Pursley I."/>
            <person name="Horton D.L."/>
            <person name="Alikhan N.F."/>
            <person name="Baker D."/>
            <person name="Gharbi K."/>
            <person name="Hall N."/>
            <person name="Watson M."/>
            <person name="Adriaenssens E.M."/>
            <person name="Foster-Nyarko E."/>
            <person name="Jarju S."/>
            <person name="Secka A."/>
            <person name="Antonio M."/>
            <person name="Oren A."/>
            <person name="Chaudhuri R.R."/>
            <person name="La Ragione R."/>
            <person name="Hildebrand F."/>
            <person name="Pallen M.J."/>
        </authorList>
    </citation>
    <scope>NUCLEOTIDE SEQUENCE</scope>
    <source>
        <strain evidence="1">CHK123-3438</strain>
    </source>
</reference>
<organism evidence="1 2">
    <name type="scientific">Candidatus Caccovicinus merdipullorum</name>
    <dbReference type="NCBI Taxonomy" id="2840724"/>
    <lineage>
        <taxon>Bacteria</taxon>
        <taxon>Bacillati</taxon>
        <taxon>Bacillota</taxon>
        <taxon>Clostridia</taxon>
        <taxon>Eubacteriales</taxon>
        <taxon>Candidatus Caccovicinus</taxon>
    </lineage>
</organism>
<feature type="non-terminal residue" evidence="1">
    <location>
        <position position="1"/>
    </location>
</feature>
<reference evidence="1" key="1">
    <citation type="submission" date="2020-10" db="EMBL/GenBank/DDBJ databases">
        <authorList>
            <person name="Gilroy R."/>
        </authorList>
    </citation>
    <scope>NUCLEOTIDE SEQUENCE</scope>
    <source>
        <strain evidence="1">CHK123-3438</strain>
    </source>
</reference>
<gene>
    <name evidence="1" type="ORF">IAB60_08360</name>
</gene>
<sequence length="69" mass="7680">LMVGDSPGDCQAALDNGIFYYPILAGQESASWEQLVKEAFPRLKDGTYQGRYQENVIDTFMKNLHAPGI</sequence>
<comment type="caution">
    <text evidence="1">The sequence shown here is derived from an EMBL/GenBank/DDBJ whole genome shotgun (WGS) entry which is preliminary data.</text>
</comment>
<dbReference type="Proteomes" id="UP000886860">
    <property type="component" value="Unassembled WGS sequence"/>
</dbReference>
<dbReference type="EMBL" id="DVKS01000145">
    <property type="protein sequence ID" value="HIT42090.1"/>
    <property type="molecule type" value="Genomic_DNA"/>
</dbReference>
<evidence type="ECO:0000313" key="1">
    <source>
        <dbReference type="EMBL" id="HIT42090.1"/>
    </source>
</evidence>
<protein>
    <submittedName>
        <fullName evidence="1">HAD family hydrolase</fullName>
    </submittedName>
</protein>
<proteinExistence type="predicted"/>
<dbReference type="AlphaFoldDB" id="A0A9D1GJF4"/>
<accession>A0A9D1GJF4</accession>
<evidence type="ECO:0000313" key="2">
    <source>
        <dbReference type="Proteomes" id="UP000886860"/>
    </source>
</evidence>
<dbReference type="GO" id="GO:0016787">
    <property type="term" value="F:hydrolase activity"/>
    <property type="evidence" value="ECO:0007669"/>
    <property type="project" value="UniProtKB-KW"/>
</dbReference>
<name>A0A9D1GJF4_9FIRM</name>
<keyword evidence="1" id="KW-0378">Hydrolase</keyword>